<dbReference type="GO" id="GO:0005524">
    <property type="term" value="F:ATP binding"/>
    <property type="evidence" value="ECO:0007669"/>
    <property type="project" value="InterPro"/>
</dbReference>
<dbReference type="GO" id="GO:0008817">
    <property type="term" value="F:corrinoid adenosyltransferase activity"/>
    <property type="evidence" value="ECO:0007669"/>
    <property type="project" value="UniProtKB-EC"/>
</dbReference>
<organism evidence="1 2">
    <name type="scientific">Mycoplasma mobile (strain ATCC 43663 / 163K / NCTC 11711)</name>
    <name type="common">Mesomycoplasma mobile</name>
    <dbReference type="NCBI Taxonomy" id="267748"/>
    <lineage>
        <taxon>Bacteria</taxon>
        <taxon>Bacillati</taxon>
        <taxon>Mycoplasmatota</taxon>
        <taxon>Mycoplasmoidales</taxon>
        <taxon>Metamycoplasmataceae</taxon>
        <taxon>Mesomycoplasma</taxon>
    </lineage>
</organism>
<proteinExistence type="predicted"/>
<dbReference type="KEGG" id="mmo:MMOB0170"/>
<dbReference type="InterPro" id="IPR003724">
    <property type="entry name" value="CblAdoTrfase_CobA"/>
</dbReference>
<keyword evidence="1" id="KW-0808">Transferase</keyword>
<reference evidence="1 2" key="1">
    <citation type="journal article" date="2004" name="Genome Res.">
        <title>The complete genome and proteome of Mycoplasma mobile.</title>
        <authorList>
            <person name="Jaffe J.D."/>
            <person name="Stange-Thomann N."/>
            <person name="Smith C."/>
            <person name="DeCaprio D."/>
            <person name="Fisher S."/>
            <person name="Butler J."/>
            <person name="Calvo S."/>
            <person name="Elkins T."/>
            <person name="FitzGerald M.G."/>
            <person name="Hafez N."/>
            <person name="Kodira C.D."/>
            <person name="Major J."/>
            <person name="Wang S."/>
            <person name="Wilkinson J."/>
            <person name="Nicol R."/>
            <person name="Nusbaum C."/>
            <person name="Birren B."/>
            <person name="Berg H.C."/>
            <person name="Church G.M."/>
        </authorList>
    </citation>
    <scope>NUCLEOTIDE SEQUENCE [LARGE SCALE GENOMIC DNA]</scope>
    <source>
        <strain evidence="2">ATCC 43663 / 163K / NCTC 11711</strain>
    </source>
</reference>
<dbReference type="Proteomes" id="UP000009072">
    <property type="component" value="Chromosome"/>
</dbReference>
<dbReference type="EMBL" id="AE017308">
    <property type="protein sequence ID" value="AAT27503.1"/>
    <property type="molecule type" value="Genomic_DNA"/>
</dbReference>
<dbReference type="PANTHER" id="PTHR46638:SF1">
    <property type="entry name" value="CORRINOID ADENOSYLTRANSFERASE"/>
    <property type="match status" value="1"/>
</dbReference>
<dbReference type="SUPFAM" id="SSF52540">
    <property type="entry name" value="P-loop containing nucleoside triphosphate hydrolases"/>
    <property type="match status" value="1"/>
</dbReference>
<evidence type="ECO:0000313" key="1">
    <source>
        <dbReference type="EMBL" id="AAT27503.1"/>
    </source>
</evidence>
<dbReference type="Pfam" id="PF02572">
    <property type="entry name" value="CobA_CobO_BtuR"/>
    <property type="match status" value="1"/>
</dbReference>
<keyword evidence="2" id="KW-1185">Reference proteome</keyword>
<gene>
    <name evidence="1" type="primary">btuR</name>
    <name evidence="1" type="ordered locus">MMOB0170</name>
</gene>
<dbReference type="GO" id="GO:0009236">
    <property type="term" value="P:cobalamin biosynthetic process"/>
    <property type="evidence" value="ECO:0007669"/>
    <property type="project" value="InterPro"/>
</dbReference>
<dbReference type="EC" id="2.5.1.17" evidence="1"/>
<name>Q6KIS2_MYCM1</name>
<evidence type="ECO:0000313" key="2">
    <source>
        <dbReference type="Proteomes" id="UP000009072"/>
    </source>
</evidence>
<accession>Q6KIS2</accession>
<dbReference type="eggNOG" id="COG2109">
    <property type="taxonomic scope" value="Bacteria"/>
</dbReference>
<dbReference type="InterPro" id="IPR027417">
    <property type="entry name" value="P-loop_NTPase"/>
</dbReference>
<sequence>MLHIYYGFGKGKTSTLNGSAIRAKGADFKVVIYRFLKGVKTSEDEVLEKVGIFVKKLHQGTKFVFQMNGEERLNLQTFIKKELKEIIKIKKEFNFFCFDEIIDLVEVKLITEDELISFLEHFEEYEVLLSGHYELKKLFEKADLITFYEAKKHYFEKGIQARKGIEL</sequence>
<protein>
    <submittedName>
        <fullName evidence="1">Cobalamin adenosyltransferase</fullName>
        <ecNumber evidence="1">2.5.1.17</ecNumber>
    </submittedName>
</protein>
<dbReference type="AlphaFoldDB" id="Q6KIS2"/>
<dbReference type="HOGENOM" id="CLU_088595_2_0_14"/>
<dbReference type="RefSeq" id="WP_011264537.1">
    <property type="nucleotide sequence ID" value="NC_006908.1"/>
</dbReference>
<dbReference type="PIRSF" id="PIRSF015617">
    <property type="entry name" value="Adensltrnsf_CobA"/>
    <property type="match status" value="1"/>
</dbReference>
<dbReference type="Gene3D" id="3.40.50.300">
    <property type="entry name" value="P-loop containing nucleotide triphosphate hydrolases"/>
    <property type="match status" value="1"/>
</dbReference>
<dbReference type="PANTHER" id="PTHR46638">
    <property type="entry name" value="CORRINOID ADENOSYLTRANSFERASE"/>
    <property type="match status" value="1"/>
</dbReference>
<dbReference type="OrthoDB" id="9810309at2"/>